<dbReference type="InterPro" id="IPR052783">
    <property type="entry name" value="Metabolic/Drug-Res_Regulator"/>
</dbReference>
<evidence type="ECO:0000313" key="5">
    <source>
        <dbReference type="Proteomes" id="UP001610446"/>
    </source>
</evidence>
<evidence type="ECO:0000256" key="1">
    <source>
        <dbReference type="ARBA" id="ARBA00023242"/>
    </source>
</evidence>
<evidence type="ECO:0000259" key="3">
    <source>
        <dbReference type="SMART" id="SM00906"/>
    </source>
</evidence>
<dbReference type="EMBL" id="JBFXLU010000274">
    <property type="protein sequence ID" value="KAL2831892.1"/>
    <property type="molecule type" value="Genomic_DNA"/>
</dbReference>
<dbReference type="Pfam" id="PF04082">
    <property type="entry name" value="Fungal_trans"/>
    <property type="match status" value="1"/>
</dbReference>
<comment type="caution">
    <text evidence="4">The sequence shown here is derived from an EMBL/GenBank/DDBJ whole genome shotgun (WGS) entry which is preliminary data.</text>
</comment>
<evidence type="ECO:0000256" key="2">
    <source>
        <dbReference type="SAM" id="MobiDB-lite"/>
    </source>
</evidence>
<feature type="region of interest" description="Disordered" evidence="2">
    <location>
        <begin position="537"/>
        <end position="569"/>
    </location>
</feature>
<reference evidence="4 5" key="1">
    <citation type="submission" date="2024-07" db="EMBL/GenBank/DDBJ databases">
        <title>Section-level genome sequencing and comparative genomics of Aspergillus sections Usti and Cavernicolus.</title>
        <authorList>
            <consortium name="Lawrence Berkeley National Laboratory"/>
            <person name="Nybo J.L."/>
            <person name="Vesth T.C."/>
            <person name="Theobald S."/>
            <person name="Frisvad J.C."/>
            <person name="Larsen T.O."/>
            <person name="Kjaerboelling I."/>
            <person name="Rothschild-Mancinelli K."/>
            <person name="Lyhne E.K."/>
            <person name="Kogle M.E."/>
            <person name="Barry K."/>
            <person name="Clum A."/>
            <person name="Na H."/>
            <person name="Ledsgaard L."/>
            <person name="Lin J."/>
            <person name="Lipzen A."/>
            <person name="Kuo A."/>
            <person name="Riley R."/>
            <person name="Mondo S."/>
            <person name="Labutti K."/>
            <person name="Haridas S."/>
            <person name="Pangalinan J."/>
            <person name="Salamov A.A."/>
            <person name="Simmons B.A."/>
            <person name="Magnuson J.K."/>
            <person name="Chen J."/>
            <person name="Drula E."/>
            <person name="Henrissat B."/>
            <person name="Wiebenga A."/>
            <person name="Lubbers R.J."/>
            <person name="Gomes A.C."/>
            <person name="Makela M.R."/>
            <person name="Stajich J."/>
            <person name="Grigoriev I.V."/>
            <person name="Mortensen U.H."/>
            <person name="De Vries R.P."/>
            <person name="Baker S.E."/>
            <person name="Andersen M.R."/>
        </authorList>
    </citation>
    <scope>NUCLEOTIDE SEQUENCE [LARGE SCALE GENOMIC DNA]</scope>
    <source>
        <strain evidence="4 5">CBS 123904</strain>
    </source>
</reference>
<organism evidence="4 5">
    <name type="scientific">Aspergillus pseudoustus</name>
    <dbReference type="NCBI Taxonomy" id="1810923"/>
    <lineage>
        <taxon>Eukaryota</taxon>
        <taxon>Fungi</taxon>
        <taxon>Dikarya</taxon>
        <taxon>Ascomycota</taxon>
        <taxon>Pezizomycotina</taxon>
        <taxon>Eurotiomycetes</taxon>
        <taxon>Eurotiomycetidae</taxon>
        <taxon>Eurotiales</taxon>
        <taxon>Aspergillaceae</taxon>
        <taxon>Aspergillus</taxon>
        <taxon>Aspergillus subgen. Nidulantes</taxon>
    </lineage>
</organism>
<protein>
    <recommendedName>
        <fullName evidence="3">Xylanolytic transcriptional activator regulatory domain-containing protein</fullName>
    </recommendedName>
</protein>
<dbReference type="PANTHER" id="PTHR47655">
    <property type="entry name" value="QUINIC ACID UTILIZATION ACTIVATOR"/>
    <property type="match status" value="1"/>
</dbReference>
<keyword evidence="1" id="KW-0539">Nucleus</keyword>
<feature type="domain" description="Xylanolytic transcriptional activator regulatory" evidence="3">
    <location>
        <begin position="295"/>
        <end position="362"/>
    </location>
</feature>
<dbReference type="Proteomes" id="UP001610446">
    <property type="component" value="Unassembled WGS sequence"/>
</dbReference>
<sequence length="674" mass="74830">MRRRGLRTGYVRALECLGGLILQSIEGSEDTIEKLIAATSRKSFWVRDDIRDCVKGGETPWETWKSSRIPQAIDALLSMNDNTEDDAPAATMAHLSTQLEDINRTWSPLEIPSGLWSPPPSTAQTVCQRCAGETQQQTRDTNDDAVRQTHPAPEAPMSSIPTPQSTLPPLPPIPMQLLNRYFSFTNSWLPIVERHSVYRSLFLYHKPPVVEGVAQVDMGDTAVLWAIFAYMGAIHGPDSNDSNSASKSAAHLDGSYMIARNSIPLEREDSYSIGHVQALLLLGLVHYSSYEWEIVRVIIGQAILVASRIGLDQPEKCRTDHHRRVWLSCFALDTLISAHTGKLPWIRTNQVKAVLSVDEMANEEWEPWHLQDALLPGVGAELAEFAAPTHTLSVFVKLLELLCIANDWIFCLSQGQIDRCKENLAAWRNGLPEHIKSLGGDMSSRNSSPPPPNMVNLYSIFTYLHMRLFHPASAGLPVNCNPQNWLVLIEAMECFSSRFDQRAIPPTVNLIRTLSSRPVAGDNIMTDHISELKKMSEGDFGDQSRSNLPSRHFPPHNRPHTNPEPGTMQYNLSPRTEQDIGSIMDMSGPWSDAAAAELLLEPQSTVEGSGSQMGQSNLFTGCDGDLHSLTNIPDAATLGYLNDWEDIEMHVPFPLLVQPITNYYSSLSDTIAVS</sequence>
<dbReference type="InterPro" id="IPR007219">
    <property type="entry name" value="XnlR_reg_dom"/>
</dbReference>
<gene>
    <name evidence="4" type="ORF">BJY01DRAFT_254110</name>
</gene>
<dbReference type="CDD" id="cd12148">
    <property type="entry name" value="fungal_TF_MHR"/>
    <property type="match status" value="1"/>
</dbReference>
<keyword evidence="5" id="KW-1185">Reference proteome</keyword>
<dbReference type="SMART" id="SM00906">
    <property type="entry name" value="Fungal_trans"/>
    <property type="match status" value="1"/>
</dbReference>
<accession>A0ABR4IVU5</accession>
<feature type="region of interest" description="Disordered" evidence="2">
    <location>
        <begin position="132"/>
        <end position="168"/>
    </location>
</feature>
<name>A0ABR4IVU5_9EURO</name>
<dbReference type="PANTHER" id="PTHR47655:SF2">
    <property type="entry name" value="QUINIC ACID UTILIZATION ACTIVATOR"/>
    <property type="match status" value="1"/>
</dbReference>
<proteinExistence type="predicted"/>
<evidence type="ECO:0000313" key="4">
    <source>
        <dbReference type="EMBL" id="KAL2831892.1"/>
    </source>
</evidence>